<feature type="domain" description="EF-hand" evidence="4">
    <location>
        <begin position="3"/>
        <end position="38"/>
    </location>
</feature>
<evidence type="ECO:0000256" key="1">
    <source>
        <dbReference type="ARBA" id="ARBA00022723"/>
    </source>
</evidence>
<accession>A0A200QES5</accession>
<dbReference type="InterPro" id="IPR002048">
    <property type="entry name" value="EF_hand_dom"/>
</dbReference>
<gene>
    <name evidence="5" type="ORF">BVC80_909g7</name>
</gene>
<dbReference type="SUPFAM" id="SSF47473">
    <property type="entry name" value="EF-hand"/>
    <property type="match status" value="1"/>
</dbReference>
<protein>
    <submittedName>
        <fullName evidence="5">EF-hand domain</fullName>
    </submittedName>
</protein>
<dbReference type="OMA" id="HEFLEMN"/>
<dbReference type="Pfam" id="PF13833">
    <property type="entry name" value="EF-hand_8"/>
    <property type="match status" value="1"/>
</dbReference>
<dbReference type="InParanoid" id="A0A200QES5"/>
<dbReference type="PROSITE" id="PS00018">
    <property type="entry name" value="EF_HAND_1"/>
    <property type="match status" value="2"/>
</dbReference>
<dbReference type="SMART" id="SM00054">
    <property type="entry name" value="EFh"/>
    <property type="match status" value="3"/>
</dbReference>
<evidence type="ECO:0000313" key="5">
    <source>
        <dbReference type="EMBL" id="OVA08943.1"/>
    </source>
</evidence>
<dbReference type="Gene3D" id="1.10.238.10">
    <property type="entry name" value="EF-hand"/>
    <property type="match status" value="2"/>
</dbReference>
<dbReference type="InterPro" id="IPR011992">
    <property type="entry name" value="EF-hand-dom_pair"/>
</dbReference>
<sequence>MLSYVFSLMETFRAFDADNDGLISATELSGIMSSLGYNMSEQDVTAMTQQGDTNGDGLLSIEEFLERNTKEMELGELVTFLRTATEALDVDGEESVTGVDLYEVLGNIGIGLSLEDCKDIIASMDGNGDGIASFEDFKLIVNSLL</sequence>
<evidence type="ECO:0000256" key="3">
    <source>
        <dbReference type="ARBA" id="ARBA00022837"/>
    </source>
</evidence>
<dbReference type="InterPro" id="IPR018247">
    <property type="entry name" value="EF_Hand_1_Ca_BS"/>
</dbReference>
<proteinExistence type="predicted"/>
<dbReference type="PANTHER" id="PTHR10891">
    <property type="entry name" value="EF-HAND CALCIUM-BINDING DOMAIN CONTAINING PROTEIN"/>
    <property type="match status" value="1"/>
</dbReference>
<evidence type="ECO:0000256" key="2">
    <source>
        <dbReference type="ARBA" id="ARBA00022737"/>
    </source>
</evidence>
<keyword evidence="6" id="KW-1185">Reference proteome</keyword>
<dbReference type="FunFam" id="1.10.238.10:FF:000178">
    <property type="entry name" value="Calmodulin-2 A"/>
    <property type="match status" value="1"/>
</dbReference>
<dbReference type="STRING" id="56857.A0A200QES5"/>
<dbReference type="Pfam" id="PF13499">
    <property type="entry name" value="EF-hand_7"/>
    <property type="match status" value="1"/>
</dbReference>
<keyword evidence="3" id="KW-0106">Calcium</keyword>
<dbReference type="AlphaFoldDB" id="A0A200QES5"/>
<dbReference type="GO" id="GO:0005509">
    <property type="term" value="F:calcium ion binding"/>
    <property type="evidence" value="ECO:0007669"/>
    <property type="project" value="InterPro"/>
</dbReference>
<dbReference type="CDD" id="cd00051">
    <property type="entry name" value="EFh"/>
    <property type="match status" value="1"/>
</dbReference>
<organism evidence="5 6">
    <name type="scientific">Macleaya cordata</name>
    <name type="common">Five-seeded plume-poppy</name>
    <name type="synonym">Bocconia cordata</name>
    <dbReference type="NCBI Taxonomy" id="56857"/>
    <lineage>
        <taxon>Eukaryota</taxon>
        <taxon>Viridiplantae</taxon>
        <taxon>Streptophyta</taxon>
        <taxon>Embryophyta</taxon>
        <taxon>Tracheophyta</taxon>
        <taxon>Spermatophyta</taxon>
        <taxon>Magnoliopsida</taxon>
        <taxon>Ranunculales</taxon>
        <taxon>Papaveraceae</taxon>
        <taxon>Papaveroideae</taxon>
        <taxon>Macleaya</taxon>
    </lineage>
</organism>
<comment type="caution">
    <text evidence="5">The sequence shown here is derived from an EMBL/GenBank/DDBJ whole genome shotgun (WGS) entry which is preliminary data.</text>
</comment>
<name>A0A200QES5_MACCD</name>
<dbReference type="Proteomes" id="UP000195402">
    <property type="component" value="Unassembled WGS sequence"/>
</dbReference>
<dbReference type="EMBL" id="MVGT01002228">
    <property type="protein sequence ID" value="OVA08943.1"/>
    <property type="molecule type" value="Genomic_DNA"/>
</dbReference>
<feature type="domain" description="EF-hand" evidence="4">
    <location>
        <begin position="112"/>
        <end position="145"/>
    </location>
</feature>
<dbReference type="GO" id="GO:0043226">
    <property type="term" value="C:organelle"/>
    <property type="evidence" value="ECO:0007669"/>
    <property type="project" value="UniProtKB-ARBA"/>
</dbReference>
<dbReference type="PROSITE" id="PS50222">
    <property type="entry name" value="EF_HAND_2"/>
    <property type="match status" value="2"/>
</dbReference>
<keyword evidence="1" id="KW-0479">Metal-binding</keyword>
<evidence type="ECO:0000259" key="4">
    <source>
        <dbReference type="PROSITE" id="PS50222"/>
    </source>
</evidence>
<evidence type="ECO:0000313" key="6">
    <source>
        <dbReference type="Proteomes" id="UP000195402"/>
    </source>
</evidence>
<dbReference type="OrthoDB" id="26525at2759"/>
<dbReference type="InterPro" id="IPR039647">
    <property type="entry name" value="EF_hand_pair_protein_CML-like"/>
</dbReference>
<reference evidence="5 6" key="1">
    <citation type="journal article" date="2017" name="Mol. Plant">
        <title>The Genome of Medicinal Plant Macleaya cordata Provides New Insights into Benzylisoquinoline Alkaloids Metabolism.</title>
        <authorList>
            <person name="Liu X."/>
            <person name="Liu Y."/>
            <person name="Huang P."/>
            <person name="Ma Y."/>
            <person name="Qing Z."/>
            <person name="Tang Q."/>
            <person name="Cao H."/>
            <person name="Cheng P."/>
            <person name="Zheng Y."/>
            <person name="Yuan Z."/>
            <person name="Zhou Y."/>
            <person name="Liu J."/>
            <person name="Tang Z."/>
            <person name="Zhuo Y."/>
            <person name="Zhang Y."/>
            <person name="Yu L."/>
            <person name="Huang J."/>
            <person name="Yang P."/>
            <person name="Peng Q."/>
            <person name="Zhang J."/>
            <person name="Jiang W."/>
            <person name="Zhang Z."/>
            <person name="Lin K."/>
            <person name="Ro D.K."/>
            <person name="Chen X."/>
            <person name="Xiong X."/>
            <person name="Shang Y."/>
            <person name="Huang S."/>
            <person name="Zeng J."/>
        </authorList>
    </citation>
    <scope>NUCLEOTIDE SEQUENCE [LARGE SCALE GENOMIC DNA]</scope>
    <source>
        <strain evidence="6">cv. BLH2017</strain>
        <tissue evidence="5">Root</tissue>
    </source>
</reference>
<keyword evidence="2" id="KW-0677">Repeat</keyword>